<feature type="non-terminal residue" evidence="2">
    <location>
        <position position="193"/>
    </location>
</feature>
<dbReference type="Pfam" id="PF16263">
    <property type="entry name" value="DUF4917"/>
    <property type="match status" value="1"/>
</dbReference>
<evidence type="ECO:0000256" key="1">
    <source>
        <dbReference type="SAM" id="MobiDB-lite"/>
    </source>
</evidence>
<reference evidence="2" key="1">
    <citation type="journal article" date="2014" name="Front. Microbiol.">
        <title>High frequency of phylogenetically diverse reductive dehalogenase-homologous genes in deep subseafloor sedimentary metagenomes.</title>
        <authorList>
            <person name="Kawai M."/>
            <person name="Futagami T."/>
            <person name="Toyoda A."/>
            <person name="Takaki Y."/>
            <person name="Nishi S."/>
            <person name="Hori S."/>
            <person name="Arai W."/>
            <person name="Tsubouchi T."/>
            <person name="Morono Y."/>
            <person name="Uchiyama I."/>
            <person name="Ito T."/>
            <person name="Fujiyama A."/>
            <person name="Inagaki F."/>
            <person name="Takami H."/>
        </authorList>
    </citation>
    <scope>NUCLEOTIDE SEQUENCE</scope>
    <source>
        <strain evidence="2">Expedition CK06-06</strain>
    </source>
</reference>
<feature type="compositionally biased region" description="Polar residues" evidence="1">
    <location>
        <begin position="1"/>
        <end position="12"/>
    </location>
</feature>
<organism evidence="2">
    <name type="scientific">marine sediment metagenome</name>
    <dbReference type="NCBI Taxonomy" id="412755"/>
    <lineage>
        <taxon>unclassified sequences</taxon>
        <taxon>metagenomes</taxon>
        <taxon>ecological metagenomes</taxon>
    </lineage>
</organism>
<dbReference type="InterPro" id="IPR032581">
    <property type="entry name" value="DUF4917"/>
</dbReference>
<comment type="caution">
    <text evidence="2">The sequence shown here is derived from an EMBL/GenBank/DDBJ whole genome shotgun (WGS) entry which is preliminary data.</text>
</comment>
<name>X0XN20_9ZZZZ</name>
<dbReference type="EMBL" id="BARS01053993">
    <property type="protein sequence ID" value="GAG44559.1"/>
    <property type="molecule type" value="Genomic_DNA"/>
</dbReference>
<gene>
    <name evidence="2" type="ORF">S01H1_80017</name>
</gene>
<protein>
    <submittedName>
        <fullName evidence="2">Uncharacterized protein</fullName>
    </submittedName>
</protein>
<dbReference type="AlphaFoldDB" id="X0XN20"/>
<feature type="region of interest" description="Disordered" evidence="1">
    <location>
        <begin position="1"/>
        <end position="20"/>
    </location>
</feature>
<proteinExistence type="predicted"/>
<accession>X0XN20</accession>
<sequence length="193" mass="22255">MLADTKQVNSTLGVEEEKTTESYEELRNALVKTVQSVHPSWSDVQTDLLKIANFMMNFDKVISLNYDLLVYWAMLIGNTREGGNRFKDCFVRDETTGKLIFDETAIEYMEMPHGSQRRATLIYYPHGNLVLANEPFGDEVKLSRSTNDCLLEKIVLRWELGGCTPLFVGEGRTRDKMRTIRNSHYLTNVYNRT</sequence>
<evidence type="ECO:0000313" key="2">
    <source>
        <dbReference type="EMBL" id="GAG44559.1"/>
    </source>
</evidence>